<dbReference type="InterPro" id="IPR036180">
    <property type="entry name" value="Gelsolin-like_dom_sf"/>
</dbReference>
<keyword evidence="4" id="KW-0009">Actin-binding</keyword>
<dbReference type="FunFam" id="3.40.20.10:FF:000043">
    <property type="entry name" value="macrophage-capping protein-like isoform X2"/>
    <property type="match status" value="1"/>
</dbReference>
<dbReference type="InterPro" id="IPR029006">
    <property type="entry name" value="ADF-H/Gelsolin-like_dom_sf"/>
</dbReference>
<evidence type="ECO:0000313" key="6">
    <source>
        <dbReference type="EnsemblMetazoa" id="XP_011674669"/>
    </source>
</evidence>
<dbReference type="PRINTS" id="PR00597">
    <property type="entry name" value="GELSOLIN"/>
</dbReference>
<keyword evidence="3" id="KW-0677">Repeat</keyword>
<evidence type="ECO:0000256" key="4">
    <source>
        <dbReference type="ARBA" id="ARBA00023203"/>
    </source>
</evidence>
<dbReference type="InterPro" id="IPR007123">
    <property type="entry name" value="Gelsolin-like_dom"/>
</dbReference>
<dbReference type="GO" id="GO:0008154">
    <property type="term" value="P:actin polymerization or depolymerization"/>
    <property type="evidence" value="ECO:0000318"/>
    <property type="project" value="GO_Central"/>
</dbReference>
<dbReference type="PANTHER" id="PTHR11977:SF130">
    <property type="entry name" value="SEVERIN"/>
    <property type="match status" value="1"/>
</dbReference>
<feature type="domain" description="Gelsolin-like" evidence="5">
    <location>
        <begin position="294"/>
        <end position="344"/>
    </location>
</feature>
<dbReference type="GO" id="GO:0051693">
    <property type="term" value="P:actin filament capping"/>
    <property type="evidence" value="ECO:0007669"/>
    <property type="project" value="UniProtKB-KW"/>
</dbReference>
<evidence type="ECO:0000256" key="3">
    <source>
        <dbReference type="ARBA" id="ARBA00022737"/>
    </source>
</evidence>
<dbReference type="SMR" id="A0A7M7HMP8"/>
<dbReference type="GO" id="GO:0005737">
    <property type="term" value="C:cytoplasm"/>
    <property type="evidence" value="ECO:0000318"/>
    <property type="project" value="GO_Central"/>
</dbReference>
<accession>A0A7M7HMP8</accession>
<keyword evidence="7" id="KW-1185">Reference proteome</keyword>
<dbReference type="OMA" id="YKKPDSK"/>
<dbReference type="CDD" id="cd11289">
    <property type="entry name" value="gelsolin_S2_like"/>
    <property type="match status" value="1"/>
</dbReference>
<evidence type="ECO:0000259" key="5">
    <source>
        <dbReference type="Pfam" id="PF00626"/>
    </source>
</evidence>
<evidence type="ECO:0000256" key="1">
    <source>
        <dbReference type="ARBA" id="ARBA00008418"/>
    </source>
</evidence>
<dbReference type="SMART" id="SM00262">
    <property type="entry name" value="GEL"/>
    <property type="match status" value="3"/>
</dbReference>
<dbReference type="RefSeq" id="XP_011674669.1">
    <property type="nucleotide sequence ID" value="XM_011676367.2"/>
</dbReference>
<dbReference type="Gene3D" id="3.40.20.10">
    <property type="entry name" value="Severin"/>
    <property type="match status" value="3"/>
</dbReference>
<dbReference type="InterPro" id="IPR007122">
    <property type="entry name" value="Villin/Gelsolin"/>
</dbReference>
<dbReference type="GeneID" id="583790"/>
<evidence type="ECO:0000313" key="7">
    <source>
        <dbReference type="Proteomes" id="UP000007110"/>
    </source>
</evidence>
<feature type="domain" description="Gelsolin-like" evidence="5">
    <location>
        <begin position="71"/>
        <end position="145"/>
    </location>
</feature>
<protein>
    <recommendedName>
        <fullName evidence="5">Gelsolin-like domain-containing protein</fullName>
    </recommendedName>
</protein>
<dbReference type="KEGG" id="spu:583790"/>
<dbReference type="PANTHER" id="PTHR11977">
    <property type="entry name" value="VILLIN"/>
    <property type="match status" value="1"/>
</dbReference>
<proteinExistence type="inferred from homology"/>
<name>A0A7M7HMP8_STRPU</name>
<dbReference type="OrthoDB" id="6375767at2759"/>
<dbReference type="AlphaFoldDB" id="A0A7M7HMP8"/>
<keyword evidence="2" id="KW-0117">Actin capping</keyword>
<comment type="similarity">
    <text evidence="1">Belongs to the villin/gelsolin family.</text>
</comment>
<dbReference type="SUPFAM" id="SSF55753">
    <property type="entry name" value="Actin depolymerizing proteins"/>
    <property type="match status" value="2"/>
</dbReference>
<organism evidence="6 7">
    <name type="scientific">Strongylocentrotus purpuratus</name>
    <name type="common">Purple sea urchin</name>
    <dbReference type="NCBI Taxonomy" id="7668"/>
    <lineage>
        <taxon>Eukaryota</taxon>
        <taxon>Metazoa</taxon>
        <taxon>Echinodermata</taxon>
        <taxon>Eleutherozoa</taxon>
        <taxon>Echinozoa</taxon>
        <taxon>Echinoidea</taxon>
        <taxon>Euechinoidea</taxon>
        <taxon>Echinacea</taxon>
        <taxon>Camarodonta</taxon>
        <taxon>Echinidea</taxon>
        <taxon>Strongylocentrotidae</taxon>
        <taxon>Strongylocentrotus</taxon>
    </lineage>
</organism>
<dbReference type="EnsemblMetazoa" id="XM_011676367">
    <property type="protein sequence ID" value="XP_011674669"/>
    <property type="gene ID" value="LOC583790"/>
</dbReference>
<dbReference type="Pfam" id="PF00626">
    <property type="entry name" value="Gelsolin"/>
    <property type="match status" value="3"/>
</dbReference>
<dbReference type="CDD" id="cd11290">
    <property type="entry name" value="gelsolin_S1_like"/>
    <property type="match status" value="1"/>
</dbReference>
<dbReference type="InParanoid" id="A0A7M7HMP8"/>
<reference evidence="6" key="2">
    <citation type="submission" date="2021-01" db="UniProtKB">
        <authorList>
            <consortium name="EnsemblMetazoa"/>
        </authorList>
    </citation>
    <scope>IDENTIFICATION</scope>
</reference>
<dbReference type="Proteomes" id="UP000007110">
    <property type="component" value="Unassembled WGS sequence"/>
</dbReference>
<sequence length="371" mass="42652">MAEVPVRGLRKAKEYDWKDSNLALFGSDVEKNIKKESAKTEPAWENAGSKVGLEIWRIVKFKVKRWPKEEKGSFFSGDSYIILNTYKKPDSKSEELLYDVHFWIGKHSTQDEYGTAAYKTVELDHFLDDKPVQHREVMDYESDLFKTYFDTITLMEGGADSGFRHVDPKKYEPRLLHFKGDRKRVNLHERPMSRKSLKSGDVFILDLGLKLYQWNGSKSNKDERTKAVQYLSQLKEIRGKAKSETVDENRLSDAHPFFTHLPDVPVDEVDCVPVDNSLPTMFRLQNTGQLTFTKVAEGIPLKKEKLDSNDVFIVDTRKDCFVWIGKGADQVERRNAFGYAHNYLMKCPHPFIPITAIQEGQTNAAFEAALA</sequence>
<dbReference type="SUPFAM" id="SSF82754">
    <property type="entry name" value="C-terminal, gelsolin-like domain of Sec23/24"/>
    <property type="match status" value="1"/>
</dbReference>
<feature type="domain" description="Gelsolin-like" evidence="5">
    <location>
        <begin position="189"/>
        <end position="248"/>
    </location>
</feature>
<dbReference type="GO" id="GO:0015629">
    <property type="term" value="C:actin cytoskeleton"/>
    <property type="evidence" value="ECO:0000318"/>
    <property type="project" value="GO_Central"/>
</dbReference>
<evidence type="ECO:0000256" key="2">
    <source>
        <dbReference type="ARBA" id="ARBA00022467"/>
    </source>
</evidence>
<dbReference type="GO" id="GO:0051015">
    <property type="term" value="F:actin filament binding"/>
    <property type="evidence" value="ECO:0000318"/>
    <property type="project" value="GO_Central"/>
</dbReference>
<reference evidence="7" key="1">
    <citation type="submission" date="2015-02" db="EMBL/GenBank/DDBJ databases">
        <title>Genome sequencing for Strongylocentrotus purpuratus.</title>
        <authorList>
            <person name="Murali S."/>
            <person name="Liu Y."/>
            <person name="Vee V."/>
            <person name="English A."/>
            <person name="Wang M."/>
            <person name="Skinner E."/>
            <person name="Han Y."/>
            <person name="Muzny D.M."/>
            <person name="Worley K.C."/>
            <person name="Gibbs R.A."/>
        </authorList>
    </citation>
    <scope>NUCLEOTIDE SEQUENCE</scope>
</reference>